<dbReference type="Gene3D" id="1.25.40.10">
    <property type="entry name" value="Tetratricopeptide repeat domain"/>
    <property type="match status" value="1"/>
</dbReference>
<organism evidence="1">
    <name type="scientific">marine metagenome</name>
    <dbReference type="NCBI Taxonomy" id="408172"/>
    <lineage>
        <taxon>unclassified sequences</taxon>
        <taxon>metagenomes</taxon>
        <taxon>ecological metagenomes</taxon>
    </lineage>
</organism>
<dbReference type="Pfam" id="PF13181">
    <property type="entry name" value="TPR_8"/>
    <property type="match status" value="1"/>
</dbReference>
<proteinExistence type="predicted"/>
<dbReference type="EMBL" id="UINC01200904">
    <property type="protein sequence ID" value="SVE20002.1"/>
    <property type="molecule type" value="Genomic_DNA"/>
</dbReference>
<gene>
    <name evidence="1" type="ORF">METZ01_LOCUS472856</name>
</gene>
<dbReference type="InterPro" id="IPR011990">
    <property type="entry name" value="TPR-like_helical_dom_sf"/>
</dbReference>
<reference evidence="1" key="1">
    <citation type="submission" date="2018-05" db="EMBL/GenBank/DDBJ databases">
        <authorList>
            <person name="Lanie J.A."/>
            <person name="Ng W.-L."/>
            <person name="Kazmierczak K.M."/>
            <person name="Andrzejewski T.M."/>
            <person name="Davidsen T.M."/>
            <person name="Wayne K.J."/>
            <person name="Tettelin H."/>
            <person name="Glass J.I."/>
            <person name="Rusch D."/>
            <person name="Podicherti R."/>
            <person name="Tsui H.-C.T."/>
            <person name="Winkler M.E."/>
        </authorList>
    </citation>
    <scope>NUCLEOTIDE SEQUENCE</scope>
</reference>
<dbReference type="SUPFAM" id="SSF48452">
    <property type="entry name" value="TPR-like"/>
    <property type="match status" value="1"/>
</dbReference>
<dbReference type="InterPro" id="IPR019734">
    <property type="entry name" value="TPR_rpt"/>
</dbReference>
<evidence type="ECO:0000313" key="1">
    <source>
        <dbReference type="EMBL" id="SVE20002.1"/>
    </source>
</evidence>
<accession>A0A383BJC1</accession>
<feature type="non-terminal residue" evidence="1">
    <location>
        <position position="1"/>
    </location>
</feature>
<sequence>VKLVVRWRFWNSDKNPRRIARAEYNRKRYRKAEPHLIKLLENDPMDSWVLDVLSRLYMNTNRHENAIPLLRTLSGIDSNPIVTQHRLARCLSSTNSPKEAIDILNHLIERDLILEDGWEILEKSLERLENPDFVRLYWNKLDKLDKDIPTVKLNLIRV</sequence>
<name>A0A383BJC1_9ZZZZ</name>
<protein>
    <submittedName>
        <fullName evidence="1">Uncharacterized protein</fullName>
    </submittedName>
</protein>
<dbReference type="AlphaFoldDB" id="A0A383BJC1"/>
<feature type="non-terminal residue" evidence="1">
    <location>
        <position position="158"/>
    </location>
</feature>